<dbReference type="RefSeq" id="WP_003034145.1">
    <property type="nucleotide sequence ID" value="NZ_AICP01000019.1"/>
</dbReference>
<dbReference type="EMBL" id="AICP01000019">
    <property type="protein sequence ID" value="EID23598.1"/>
    <property type="molecule type" value="Genomic_DNA"/>
</dbReference>
<organism evidence="1 2">
    <name type="scientific">Streptococcus anginosus subsp. whileyi CCUG 39159</name>
    <dbReference type="NCBI Taxonomy" id="1095729"/>
    <lineage>
        <taxon>Bacteria</taxon>
        <taxon>Bacillati</taxon>
        <taxon>Bacillota</taxon>
        <taxon>Bacilli</taxon>
        <taxon>Lactobacillales</taxon>
        <taxon>Streptococcaceae</taxon>
        <taxon>Streptococcus</taxon>
        <taxon>Streptococcus anginosus group</taxon>
    </lineage>
</organism>
<evidence type="ECO:0000313" key="1">
    <source>
        <dbReference type="EMBL" id="EID23598.1"/>
    </source>
</evidence>
<gene>
    <name evidence="1" type="ORF">HMPREF1043_0013</name>
</gene>
<comment type="caution">
    <text evidence="1">The sequence shown here is derived from an EMBL/GenBank/DDBJ whole genome shotgun (WGS) entry which is preliminary data.</text>
</comment>
<name>I0SJP5_STRAP</name>
<keyword evidence="2" id="KW-1185">Reference proteome</keyword>
<dbReference type="AlphaFoldDB" id="I0SJP5"/>
<evidence type="ECO:0000313" key="2">
    <source>
        <dbReference type="Proteomes" id="UP000003245"/>
    </source>
</evidence>
<protein>
    <submittedName>
        <fullName evidence="1">Uncharacterized protein</fullName>
    </submittedName>
</protein>
<dbReference type="PATRIC" id="fig|1095729.3.peg.341"/>
<reference evidence="1 2" key="1">
    <citation type="submission" date="2012-01" db="EMBL/GenBank/DDBJ databases">
        <authorList>
            <person name="Harkins D.M."/>
            <person name="Madupu R."/>
            <person name="Durkin A.S."/>
            <person name="Torralba M."/>
            <person name="Methe B."/>
            <person name="Sutton G.G."/>
            <person name="Nelson K.E."/>
        </authorList>
    </citation>
    <scope>NUCLEOTIDE SEQUENCE [LARGE SCALE GENOMIC DNA]</scope>
    <source>
        <strain evidence="1 2">CCUG 39159</strain>
    </source>
</reference>
<dbReference type="Proteomes" id="UP000003245">
    <property type="component" value="Unassembled WGS sequence"/>
</dbReference>
<accession>I0SJP5</accession>
<sequence>MIPNMDLQTIQDHLVKALRANELREAARWVVQARSEHFLTKEGLPDYSGRSWAYRSWFSDVTNSLDLPDHERSRLMARLRFHVGNHLRDEVREEELSEAGLLTVSPVERGRRYFERRSTPYRIISSNKRLYSDEEIEEVCEILHRISTRLDTNKISKSSLRELQAAVEDMRARTIR</sequence>
<proteinExistence type="predicted"/>